<dbReference type="AlphaFoldDB" id="A0A1I6KNQ3"/>
<keyword evidence="2" id="KW-1185">Reference proteome</keyword>
<name>A0A1I6KNQ3_9EURY</name>
<organism evidence="1 2">
    <name type="scientific">Halomicrobium zhouii</name>
    <dbReference type="NCBI Taxonomy" id="767519"/>
    <lineage>
        <taxon>Archaea</taxon>
        <taxon>Methanobacteriati</taxon>
        <taxon>Methanobacteriota</taxon>
        <taxon>Stenosarchaea group</taxon>
        <taxon>Halobacteria</taxon>
        <taxon>Halobacteriales</taxon>
        <taxon>Haloarculaceae</taxon>
        <taxon>Halomicrobium</taxon>
    </lineage>
</organism>
<dbReference type="OrthoDB" id="238717at2157"/>
<evidence type="ECO:0000313" key="2">
    <source>
        <dbReference type="Proteomes" id="UP000199062"/>
    </source>
</evidence>
<evidence type="ECO:0000313" key="1">
    <source>
        <dbReference type="EMBL" id="SFR92873.1"/>
    </source>
</evidence>
<protein>
    <submittedName>
        <fullName evidence="1">Uncharacterized protein</fullName>
    </submittedName>
</protein>
<accession>A0A1I6KNQ3</accession>
<dbReference type="Proteomes" id="UP000199062">
    <property type="component" value="Unassembled WGS sequence"/>
</dbReference>
<gene>
    <name evidence="1" type="ORF">SAMN05216559_1170</name>
</gene>
<sequence length="232" mass="25742">MTDANTIDVLCDGDCATHAETMWNALARQAENTENIRMKEEEYSSPESWNRFRWNRFHRAKLRPFGPNRDSGAKPVPDLPHVEIRYDPQPFSDALAARDESALAASAVDLLELVEGAYSGGPSQPKFVYGVSEPHYSRLVENDVPPPVSPESLAADRIEYACWLMGFPPALVETYGRETLLSAPAWQTTELPDGGVVVLATENPTNVCKPETRAIDQHLGLDPPPETEECDY</sequence>
<proteinExistence type="predicted"/>
<dbReference type="EMBL" id="FOZK01000001">
    <property type="protein sequence ID" value="SFR92873.1"/>
    <property type="molecule type" value="Genomic_DNA"/>
</dbReference>
<reference evidence="1 2" key="1">
    <citation type="submission" date="2016-10" db="EMBL/GenBank/DDBJ databases">
        <authorList>
            <person name="de Groot N.N."/>
        </authorList>
    </citation>
    <scope>NUCLEOTIDE SEQUENCE [LARGE SCALE GENOMIC DNA]</scope>
    <source>
        <strain evidence="1 2">CGMCC 1.10457</strain>
    </source>
</reference>
<dbReference type="RefSeq" id="WP_089814742.1">
    <property type="nucleotide sequence ID" value="NZ_FOZK01000001.1"/>
</dbReference>